<dbReference type="InterPro" id="IPR057990">
    <property type="entry name" value="TPR_SYO1"/>
</dbReference>
<dbReference type="EMBL" id="CAJVCH010533515">
    <property type="protein sequence ID" value="CAG7824626.1"/>
    <property type="molecule type" value="Genomic_DNA"/>
</dbReference>
<reference evidence="8" key="1">
    <citation type="submission" date="2021-06" db="EMBL/GenBank/DDBJ databases">
        <authorList>
            <person name="Hodson N. C."/>
            <person name="Mongue J. A."/>
            <person name="Jaron S. K."/>
        </authorList>
    </citation>
    <scope>NUCLEOTIDE SEQUENCE</scope>
</reference>
<dbReference type="GO" id="GO:0005634">
    <property type="term" value="C:nucleus"/>
    <property type="evidence" value="ECO:0007669"/>
    <property type="project" value="TreeGrafter"/>
</dbReference>
<gene>
    <name evidence="8" type="ORF">AFUS01_LOCUS34775</name>
</gene>
<evidence type="ECO:0000259" key="7">
    <source>
        <dbReference type="PROSITE" id="PS51562"/>
    </source>
</evidence>
<evidence type="ECO:0000256" key="1">
    <source>
        <dbReference type="ARBA" id="ARBA00022603"/>
    </source>
</evidence>
<dbReference type="GO" id="GO:0004482">
    <property type="term" value="F:mRNA 5'-cap (guanine-N7-)-methyltransferase activity"/>
    <property type="evidence" value="ECO:0007669"/>
    <property type="project" value="InterPro"/>
</dbReference>
<name>A0A8J2KZV5_9HEXA</name>
<keyword evidence="9" id="KW-1185">Reference proteome</keyword>
<feature type="region of interest" description="Disordered" evidence="6">
    <location>
        <begin position="298"/>
        <end position="321"/>
    </location>
</feature>
<dbReference type="PANTHER" id="PTHR12189:SF2">
    <property type="entry name" value="MRNA CAP GUANINE-N7 METHYLTRANSFERASE"/>
    <property type="match status" value="1"/>
</dbReference>
<evidence type="ECO:0000256" key="3">
    <source>
        <dbReference type="ARBA" id="ARBA00022691"/>
    </source>
</evidence>
<evidence type="ECO:0000256" key="6">
    <source>
        <dbReference type="SAM" id="MobiDB-lite"/>
    </source>
</evidence>
<sequence length="1028" mass="115690">MGKYKGNKPKIRNNPVGLKSVKEILLDENERLDGGGDTNYIPNLIDQLKSHVAEERDSGLNSLSVSCQNPKLLEELLETDVVKIAGSLLIDTSAMVRHSAAGALRNLSMAGPAVCDLMVSQDIVTPLVTLIKQKFSVDWQPGKKKDGKVDTVTETFIQAVNLLWNLCENNDKVVKIFNREGLAEIISRFLNIETYGVAVALPIAQLFNAVTEDNPDVVGNIEQLESLFERIVTGTSQDGIQWKYLQILAIGVLLNLKQGQLSKVSPNHFSTYVQIVVSVLSINHLEEIRKITERGDFINGKEENGSSNGNGHNGAVPSKDEEVSMEVSVVATLEEELENIMNVLNAQILSLTIFSNLLCTDDDVEDDSESEESVTDFNGDVENATMEMDEGWNNAMSPEVHEIIVTQNLKGRLVEKVQQLDKNIFNVLSKNEAGLQIFRLLTNLRSTALLCFQNLVGCLEITDLGGLVETEGIFSASISVLFEEASGALPQFGNSNLIEGITSLQRAIMQKWTEDSVIKPVGWFNAENLNVFCQVYQIACISKIHTNIVKIIGGYGVLLAKTNATAGESETVKLLLAQVGEFLLHCVCDPFEKDHLPVAAEALDTIFDVFAEDDHNDVLKKLDMIDKLKKFSPNYKRFIQNQRRDLGEHRAIIQTSKANLSRFIHVFFHVDLKQELFKTDIHEPEDAYGEKRRFVHGENAGKIIAKHYNELEEKGVSARQQSRILHLRNCNNWIKSTLLSDVINECRERSGRNLTILDMCCGKGGDIQKYVKSFSVGHVIFADIAQTSVEQCEDRYSTAARRQNRMFSAEFIAADCTKERLKEKFKNPGIPIDLVSVQFGFHYSFESLTQVEKMLQNISDNLKYGGYFVGTIPNADRIVQKYREAGQKEFGNSVFTIKFEAEEPLPLFGAKYYFQLDEVVNCPEFLVYFPCLQELAAQYNLKLVYKYNFDEYFYKKQKEGEFLLNKMQALEMFPAPGGQSFDEPEEFSHARVFLDENRRHSVVGTISRSEWDAISLYIVFCFQKVADR</sequence>
<proteinExistence type="predicted"/>
<dbReference type="Proteomes" id="UP000708208">
    <property type="component" value="Unassembled WGS sequence"/>
</dbReference>
<evidence type="ECO:0000313" key="9">
    <source>
        <dbReference type="Proteomes" id="UP000708208"/>
    </source>
</evidence>
<dbReference type="CDD" id="cd02440">
    <property type="entry name" value="AdoMet_MTases"/>
    <property type="match status" value="1"/>
</dbReference>
<dbReference type="InterPro" id="IPR004971">
    <property type="entry name" value="mRNA_G-N7_MeTrfase_dom"/>
</dbReference>
<evidence type="ECO:0000313" key="8">
    <source>
        <dbReference type="EMBL" id="CAG7824626.1"/>
    </source>
</evidence>
<dbReference type="GO" id="GO:0003723">
    <property type="term" value="F:RNA binding"/>
    <property type="evidence" value="ECO:0007669"/>
    <property type="project" value="UniProtKB-KW"/>
</dbReference>
<evidence type="ECO:0000256" key="4">
    <source>
        <dbReference type="ARBA" id="ARBA00022884"/>
    </source>
</evidence>
<dbReference type="InterPro" id="IPR039753">
    <property type="entry name" value="RG7MT1"/>
</dbReference>
<keyword evidence="1" id="KW-0489">Methyltransferase</keyword>
<evidence type="ECO:0000256" key="2">
    <source>
        <dbReference type="ARBA" id="ARBA00022679"/>
    </source>
</evidence>
<feature type="domain" description="MRNA cap 0 methyltransferase" evidence="7">
    <location>
        <begin position="722"/>
        <end position="1025"/>
    </location>
</feature>
<comment type="caution">
    <text evidence="8">The sequence shown here is derived from an EMBL/GenBank/DDBJ whole genome shotgun (WGS) entry which is preliminary data.</text>
</comment>
<feature type="compositionally biased region" description="Low complexity" evidence="6">
    <location>
        <begin position="305"/>
        <end position="314"/>
    </location>
</feature>
<keyword evidence="3" id="KW-0949">S-adenosyl-L-methionine</keyword>
<keyword evidence="5" id="KW-0507">mRNA processing</keyword>
<dbReference type="Pfam" id="PF25567">
    <property type="entry name" value="TPR_SYO1"/>
    <property type="match status" value="1"/>
</dbReference>
<organism evidence="8 9">
    <name type="scientific">Allacma fusca</name>
    <dbReference type="NCBI Taxonomy" id="39272"/>
    <lineage>
        <taxon>Eukaryota</taxon>
        <taxon>Metazoa</taxon>
        <taxon>Ecdysozoa</taxon>
        <taxon>Arthropoda</taxon>
        <taxon>Hexapoda</taxon>
        <taxon>Collembola</taxon>
        <taxon>Symphypleona</taxon>
        <taxon>Sminthuridae</taxon>
        <taxon>Allacma</taxon>
    </lineage>
</organism>
<evidence type="ECO:0000256" key="5">
    <source>
        <dbReference type="ARBA" id="ARBA00023042"/>
    </source>
</evidence>
<accession>A0A8J2KZV5</accession>
<dbReference type="OrthoDB" id="10248867at2759"/>
<protein>
    <recommendedName>
        <fullName evidence="7">mRNA cap 0 methyltransferase domain-containing protein</fullName>
    </recommendedName>
</protein>
<keyword evidence="5" id="KW-0506">mRNA capping</keyword>
<dbReference type="Pfam" id="PF03291">
    <property type="entry name" value="mRNA_G-N7_MeTrfase"/>
    <property type="match status" value="1"/>
</dbReference>
<dbReference type="PROSITE" id="PS51562">
    <property type="entry name" value="RNA_CAP0_MT"/>
    <property type="match status" value="1"/>
</dbReference>
<keyword evidence="2" id="KW-0808">Transferase</keyword>
<dbReference type="PANTHER" id="PTHR12189">
    <property type="entry name" value="MRNA GUANINE-7- METHYLTRANSFERASE"/>
    <property type="match status" value="1"/>
</dbReference>
<dbReference type="AlphaFoldDB" id="A0A8J2KZV5"/>
<keyword evidence="4" id="KW-0694">RNA-binding</keyword>